<dbReference type="PANTHER" id="PTHR45786:SF74">
    <property type="entry name" value="ATP-DEPENDENT DNA HELICASE"/>
    <property type="match status" value="1"/>
</dbReference>
<protein>
    <recommendedName>
        <fullName evidence="1">Helitron helicase-like domain-containing protein</fullName>
    </recommendedName>
</protein>
<sequence length="583" mass="67169">MHDILNDVFTNFVDINDHVLFASSETKGYLDDGDCNYTCTWCGVGFWYDERVIRESKVSQPVFSICCLKEKVQLSLLKEPPELLVSLLSGNDPRSKHFFKNIRAYNNLFCFTSIGGRVDTSLSNGSSSPQFILCDKNYHRIGSLLPVPGQQLKFAQLYIFDTENELANREEIFCFSSRTDSLDSTLIEDLLKILDENNVVAKSFRMAKEFYQQRPTEVFSICLFRHRAADPRVYNEPTVSEIAALIIGDFDGSDTTRDIIIQLFELKIQSLMIDLKDGVFFGSVNAGMYTIEFQKRGLPHAHILVWLQNMGRLQTTEIMDEVISAELPDPVRFPKLYSVITKYMIHGPCGKLRHSSPCMRNGGCSKFYPKKFVDATAHINLEFCNKSNVIKYLFKYINKGRDRVTASIRNVQTQEHGGQDVDEIKQFYDCRYLAPCESAWRLFAFDIHHKWPSVQRLIFHLPGKHNILFTDHDKIPEIVEKNKYKDTMFTVWMGCKSFESIRIVDGDVYDSFKAACNALGLLSDDQEFINAIKETVELSSGFQLCQLFVTLLASNSMNKPELVWRDTWRLLADDILYYRRREL</sequence>
<feature type="domain" description="Helitron helicase-like" evidence="1">
    <location>
        <begin position="251"/>
        <end position="305"/>
    </location>
</feature>
<comment type="caution">
    <text evidence="2">The sequence shown here is derived from an EMBL/GenBank/DDBJ whole genome shotgun (WGS) entry which is preliminary data.</text>
</comment>
<proteinExistence type="predicted"/>
<accession>A0A445B549</accession>
<evidence type="ECO:0000313" key="2">
    <source>
        <dbReference type="EMBL" id="RYR33800.1"/>
    </source>
</evidence>
<dbReference type="STRING" id="3818.A0A445B549"/>
<reference evidence="2 3" key="1">
    <citation type="submission" date="2019-01" db="EMBL/GenBank/DDBJ databases">
        <title>Sequencing of cultivated peanut Arachis hypogaea provides insights into genome evolution and oil improvement.</title>
        <authorList>
            <person name="Chen X."/>
        </authorList>
    </citation>
    <scope>NUCLEOTIDE SEQUENCE [LARGE SCALE GENOMIC DNA]</scope>
    <source>
        <strain evidence="3">cv. Fuhuasheng</strain>
        <tissue evidence="2">Leaves</tissue>
    </source>
</reference>
<evidence type="ECO:0000313" key="3">
    <source>
        <dbReference type="Proteomes" id="UP000289738"/>
    </source>
</evidence>
<dbReference type="AlphaFoldDB" id="A0A445B549"/>
<dbReference type="Proteomes" id="UP000289738">
    <property type="component" value="Chromosome A10"/>
</dbReference>
<keyword evidence="3" id="KW-1185">Reference proteome</keyword>
<dbReference type="EMBL" id="SDMP01000010">
    <property type="protein sequence ID" value="RYR33800.1"/>
    <property type="molecule type" value="Genomic_DNA"/>
</dbReference>
<dbReference type="PANTHER" id="PTHR45786">
    <property type="entry name" value="DNA BINDING PROTEIN-LIKE"/>
    <property type="match status" value="1"/>
</dbReference>
<name>A0A445B549_ARAHY</name>
<dbReference type="Pfam" id="PF14214">
    <property type="entry name" value="Helitron_like_N"/>
    <property type="match status" value="1"/>
</dbReference>
<dbReference type="InterPro" id="IPR025476">
    <property type="entry name" value="Helitron_helicase-like"/>
</dbReference>
<evidence type="ECO:0000259" key="1">
    <source>
        <dbReference type="Pfam" id="PF14214"/>
    </source>
</evidence>
<gene>
    <name evidence="2" type="ORF">Ahy_A10g048444</name>
</gene>
<organism evidence="2 3">
    <name type="scientific">Arachis hypogaea</name>
    <name type="common">Peanut</name>
    <dbReference type="NCBI Taxonomy" id="3818"/>
    <lineage>
        <taxon>Eukaryota</taxon>
        <taxon>Viridiplantae</taxon>
        <taxon>Streptophyta</taxon>
        <taxon>Embryophyta</taxon>
        <taxon>Tracheophyta</taxon>
        <taxon>Spermatophyta</taxon>
        <taxon>Magnoliopsida</taxon>
        <taxon>eudicotyledons</taxon>
        <taxon>Gunneridae</taxon>
        <taxon>Pentapetalae</taxon>
        <taxon>rosids</taxon>
        <taxon>fabids</taxon>
        <taxon>Fabales</taxon>
        <taxon>Fabaceae</taxon>
        <taxon>Papilionoideae</taxon>
        <taxon>50 kb inversion clade</taxon>
        <taxon>dalbergioids sensu lato</taxon>
        <taxon>Dalbergieae</taxon>
        <taxon>Pterocarpus clade</taxon>
        <taxon>Arachis</taxon>
    </lineage>
</organism>